<reference evidence="2 3" key="1">
    <citation type="submission" date="2024-09" db="EMBL/GenBank/DDBJ databases">
        <title>Chromosome-scale assembly of Riccia fluitans.</title>
        <authorList>
            <person name="Paukszto L."/>
            <person name="Sawicki J."/>
            <person name="Karawczyk K."/>
            <person name="Piernik-Szablinska J."/>
            <person name="Szczecinska M."/>
            <person name="Mazdziarz M."/>
        </authorList>
    </citation>
    <scope>NUCLEOTIDE SEQUENCE [LARGE SCALE GENOMIC DNA]</scope>
    <source>
        <strain evidence="2">Rf_01</strain>
        <tissue evidence="2">Aerial parts of the thallus</tissue>
    </source>
</reference>
<evidence type="ECO:0000256" key="1">
    <source>
        <dbReference type="SAM" id="MobiDB-lite"/>
    </source>
</evidence>
<feature type="compositionally biased region" description="Polar residues" evidence="1">
    <location>
        <begin position="68"/>
        <end position="85"/>
    </location>
</feature>
<organism evidence="2 3">
    <name type="scientific">Riccia fluitans</name>
    <dbReference type="NCBI Taxonomy" id="41844"/>
    <lineage>
        <taxon>Eukaryota</taxon>
        <taxon>Viridiplantae</taxon>
        <taxon>Streptophyta</taxon>
        <taxon>Embryophyta</taxon>
        <taxon>Marchantiophyta</taxon>
        <taxon>Marchantiopsida</taxon>
        <taxon>Marchantiidae</taxon>
        <taxon>Marchantiales</taxon>
        <taxon>Ricciaceae</taxon>
        <taxon>Riccia</taxon>
    </lineage>
</organism>
<dbReference type="EMBL" id="JBHFFA010000001">
    <property type="protein sequence ID" value="KAL2650037.1"/>
    <property type="molecule type" value="Genomic_DNA"/>
</dbReference>
<gene>
    <name evidence="2" type="ORF">R1flu_018165</name>
</gene>
<protein>
    <submittedName>
        <fullName evidence="2">Uncharacterized protein</fullName>
    </submittedName>
</protein>
<feature type="region of interest" description="Disordered" evidence="1">
    <location>
        <begin position="53"/>
        <end position="85"/>
    </location>
</feature>
<evidence type="ECO:0000313" key="2">
    <source>
        <dbReference type="EMBL" id="KAL2650037.1"/>
    </source>
</evidence>
<proteinExistence type="predicted"/>
<keyword evidence="3" id="KW-1185">Reference proteome</keyword>
<dbReference type="AlphaFoldDB" id="A0ABD1ZF92"/>
<sequence>MVAHRVSELPNDQLGEELQCVTDLPNIELLNVSLLKEHGGKETLDDQHLHKIPSGQWHPARSDLQGRTPANANGEELQTQKFPDS</sequence>
<name>A0ABD1ZF92_9MARC</name>
<accession>A0ABD1ZF92</accession>
<comment type="caution">
    <text evidence="2">The sequence shown here is derived from an EMBL/GenBank/DDBJ whole genome shotgun (WGS) entry which is preliminary data.</text>
</comment>
<dbReference type="Proteomes" id="UP001605036">
    <property type="component" value="Unassembled WGS sequence"/>
</dbReference>
<evidence type="ECO:0000313" key="3">
    <source>
        <dbReference type="Proteomes" id="UP001605036"/>
    </source>
</evidence>